<feature type="chain" id="PRO_5009581202" evidence="2">
    <location>
        <begin position="27"/>
        <end position="256"/>
    </location>
</feature>
<keyword evidence="2" id="KW-0732">Signal</keyword>
<evidence type="ECO:0000313" key="3">
    <source>
        <dbReference type="EMBL" id="OGY26675.1"/>
    </source>
</evidence>
<organism evidence="3 4">
    <name type="scientific">Candidatus Woykebacteria bacterium RBG_16_44_10</name>
    <dbReference type="NCBI Taxonomy" id="1802597"/>
    <lineage>
        <taxon>Bacteria</taxon>
        <taxon>Candidatus Woykeibacteriota</taxon>
    </lineage>
</organism>
<dbReference type="STRING" id="1802597.A2Z24_01100"/>
<dbReference type="Proteomes" id="UP000177588">
    <property type="component" value="Unassembled WGS sequence"/>
</dbReference>
<feature type="signal peptide" evidence="2">
    <location>
        <begin position="1"/>
        <end position="26"/>
    </location>
</feature>
<dbReference type="AlphaFoldDB" id="A0A1G1WG56"/>
<accession>A0A1G1WG56</accession>
<comment type="caution">
    <text evidence="3">The sequence shown here is derived from an EMBL/GenBank/DDBJ whole genome shotgun (WGS) entry which is preliminary data.</text>
</comment>
<reference evidence="3 4" key="1">
    <citation type="journal article" date="2016" name="Nat. Commun.">
        <title>Thousands of microbial genomes shed light on interconnected biogeochemical processes in an aquifer system.</title>
        <authorList>
            <person name="Anantharaman K."/>
            <person name="Brown C.T."/>
            <person name="Hug L.A."/>
            <person name="Sharon I."/>
            <person name="Castelle C.J."/>
            <person name="Probst A.J."/>
            <person name="Thomas B.C."/>
            <person name="Singh A."/>
            <person name="Wilkins M.J."/>
            <person name="Karaoz U."/>
            <person name="Brodie E.L."/>
            <person name="Williams K.H."/>
            <person name="Hubbard S.S."/>
            <person name="Banfield J.F."/>
        </authorList>
    </citation>
    <scope>NUCLEOTIDE SEQUENCE [LARGE SCALE GENOMIC DNA]</scope>
</reference>
<dbReference type="EMBL" id="MHCT01000001">
    <property type="protein sequence ID" value="OGY26675.1"/>
    <property type="molecule type" value="Genomic_DNA"/>
</dbReference>
<keyword evidence="1" id="KW-1133">Transmembrane helix</keyword>
<evidence type="ECO:0000256" key="2">
    <source>
        <dbReference type="SAM" id="SignalP"/>
    </source>
</evidence>
<sequence>MNTARISLISLVLLSALAVFPQFVFSQENVTNGQIATNLKIEDKEARAGDILSKSEDALVRSKEPYDPSIFGVAVENPSIVLNKETDETLPVVSYGEVLVKVTSKNGEIKRGDFVTSSSDPGGGQKSTESGFVLGKALEDLEGDSGQISVFVNIQYRAVEARANFARLINVLTSSLEKPENFPEFLRYLFALLVGGGAFLLGFLSFVRALRSGVEAIGRNPLARTSIQVALMFNLIGILVLTAGGIGLALFIILYF</sequence>
<feature type="transmembrane region" description="Helical" evidence="1">
    <location>
        <begin position="231"/>
        <end position="255"/>
    </location>
</feature>
<gene>
    <name evidence="3" type="ORF">A2Z24_01100</name>
</gene>
<evidence type="ECO:0000313" key="4">
    <source>
        <dbReference type="Proteomes" id="UP000177588"/>
    </source>
</evidence>
<protein>
    <submittedName>
        <fullName evidence="3">Uncharacterized protein</fullName>
    </submittedName>
</protein>
<name>A0A1G1WG56_9BACT</name>
<evidence type="ECO:0000256" key="1">
    <source>
        <dbReference type="SAM" id="Phobius"/>
    </source>
</evidence>
<proteinExistence type="predicted"/>
<feature type="transmembrane region" description="Helical" evidence="1">
    <location>
        <begin position="185"/>
        <end position="210"/>
    </location>
</feature>
<keyword evidence="1" id="KW-0812">Transmembrane</keyword>
<keyword evidence="1" id="KW-0472">Membrane</keyword>